<keyword evidence="5" id="KW-0808">Transferase</keyword>
<dbReference type="Proteomes" id="UP000034894">
    <property type="component" value="Unassembled WGS sequence"/>
</dbReference>
<keyword evidence="4" id="KW-0489">Methyltransferase</keyword>
<organism evidence="8 9">
    <name type="scientific">Candidatus Gottesmanbacteria bacterium GW2011_GWA2_43_14</name>
    <dbReference type="NCBI Taxonomy" id="1618443"/>
    <lineage>
        <taxon>Bacteria</taxon>
        <taxon>Candidatus Gottesmaniibacteriota</taxon>
    </lineage>
</organism>
<dbReference type="AlphaFoldDB" id="A0A0G1DKX6"/>
<keyword evidence="7" id="KW-0819">tRNA processing</keyword>
<dbReference type="CDD" id="cd02440">
    <property type="entry name" value="AdoMet_MTases"/>
    <property type="match status" value="1"/>
</dbReference>
<dbReference type="PANTHER" id="PTHR13610:SF9">
    <property type="entry name" value="FI06469P"/>
    <property type="match status" value="1"/>
</dbReference>
<evidence type="ECO:0000256" key="2">
    <source>
        <dbReference type="ARBA" id="ARBA00003015"/>
    </source>
</evidence>
<comment type="caution">
    <text evidence="8">The sequence shown here is derived from an EMBL/GenBank/DDBJ whole genome shotgun (WGS) entry which is preliminary data.</text>
</comment>
<dbReference type="Gene3D" id="3.40.50.150">
    <property type="entry name" value="Vaccinia Virus protein VP39"/>
    <property type="match status" value="1"/>
</dbReference>
<gene>
    <name evidence="8" type="ORF">UV73_C0002G0018</name>
</gene>
<evidence type="ECO:0000256" key="4">
    <source>
        <dbReference type="ARBA" id="ARBA00022603"/>
    </source>
</evidence>
<keyword evidence="6" id="KW-0949">S-adenosyl-L-methionine</keyword>
<dbReference type="InterPro" id="IPR029063">
    <property type="entry name" value="SAM-dependent_MTases_sf"/>
</dbReference>
<evidence type="ECO:0000256" key="7">
    <source>
        <dbReference type="ARBA" id="ARBA00022694"/>
    </source>
</evidence>
<evidence type="ECO:0000256" key="6">
    <source>
        <dbReference type="ARBA" id="ARBA00022691"/>
    </source>
</evidence>
<reference evidence="8 9" key="1">
    <citation type="journal article" date="2015" name="Nature">
        <title>rRNA introns, odd ribosomes, and small enigmatic genomes across a large radiation of phyla.</title>
        <authorList>
            <person name="Brown C.T."/>
            <person name="Hug L.A."/>
            <person name="Thomas B.C."/>
            <person name="Sharon I."/>
            <person name="Castelle C.J."/>
            <person name="Singh A."/>
            <person name="Wilkins M.J."/>
            <person name="Williams K.H."/>
            <person name="Banfield J.F."/>
        </authorList>
    </citation>
    <scope>NUCLEOTIDE SEQUENCE [LARGE SCALE GENOMIC DNA]</scope>
</reference>
<evidence type="ECO:0000313" key="8">
    <source>
        <dbReference type="EMBL" id="KKS98304.1"/>
    </source>
</evidence>
<protein>
    <recommendedName>
        <fullName evidence="3">tRNA (guanine(46)-N(7))-methyltransferase</fullName>
        <ecNumber evidence="3">2.1.1.33</ecNumber>
    </recommendedName>
</protein>
<dbReference type="InterPro" id="IPR026170">
    <property type="entry name" value="FAM173A/B"/>
</dbReference>
<dbReference type="GO" id="GO:0008176">
    <property type="term" value="F:tRNA (guanine(46)-N7)-methyltransferase activity"/>
    <property type="evidence" value="ECO:0007669"/>
    <property type="project" value="UniProtKB-EC"/>
</dbReference>
<dbReference type="EC" id="2.1.1.33" evidence="3"/>
<dbReference type="EMBL" id="LCFP01000002">
    <property type="protein sequence ID" value="KKS98304.1"/>
    <property type="molecule type" value="Genomic_DNA"/>
</dbReference>
<dbReference type="STRING" id="1618443.UV73_C0002G0018"/>
<dbReference type="InterPro" id="IPR003358">
    <property type="entry name" value="tRNA_(Gua-N-7)_MeTrfase_Trmb"/>
</dbReference>
<evidence type="ECO:0000313" key="9">
    <source>
        <dbReference type="Proteomes" id="UP000034894"/>
    </source>
</evidence>
<accession>A0A0G1DKX6</accession>
<dbReference type="PANTHER" id="PTHR13610">
    <property type="entry name" value="METHYLTRANSFERASE DOMAIN-CONTAINING PROTEIN"/>
    <property type="match status" value="1"/>
</dbReference>
<comment type="function">
    <text evidence="2">Catalyzes the formation of N(7)-methylguanine at position 46 (m7G46) in tRNA.</text>
</comment>
<evidence type="ECO:0000256" key="1">
    <source>
        <dbReference type="ARBA" id="ARBA00000142"/>
    </source>
</evidence>
<dbReference type="Pfam" id="PF02390">
    <property type="entry name" value="Methyltransf_4"/>
    <property type="match status" value="1"/>
</dbReference>
<evidence type="ECO:0000256" key="5">
    <source>
        <dbReference type="ARBA" id="ARBA00022679"/>
    </source>
</evidence>
<dbReference type="GO" id="GO:0016279">
    <property type="term" value="F:protein-lysine N-methyltransferase activity"/>
    <property type="evidence" value="ECO:0007669"/>
    <property type="project" value="InterPro"/>
</dbReference>
<proteinExistence type="predicted"/>
<name>A0A0G1DKX6_9BACT</name>
<sequence>MEIISQLILFLVLLFVLTPAVYASLTVAPFIPTKTDDIGRIAKLAKFKKGDRFLELGAGSGRVMLALAKQYPEITVSGIEIHPLLYLLIKAKILVQGLSLRADIGLGTLYRRDFSASDVIYCFLMPYPMKKLKQKFENECKKGTRIISRAFPVPGWQPAEVSSEDKEMAIYLYKIS</sequence>
<dbReference type="SUPFAM" id="SSF53335">
    <property type="entry name" value="S-adenosyl-L-methionine-dependent methyltransferases"/>
    <property type="match status" value="1"/>
</dbReference>
<comment type="catalytic activity">
    <reaction evidence="1">
        <text>guanosine(46) in tRNA + S-adenosyl-L-methionine = N(7)-methylguanosine(46) in tRNA + S-adenosyl-L-homocysteine</text>
        <dbReference type="Rhea" id="RHEA:42708"/>
        <dbReference type="Rhea" id="RHEA-COMP:10188"/>
        <dbReference type="Rhea" id="RHEA-COMP:10189"/>
        <dbReference type="ChEBI" id="CHEBI:57856"/>
        <dbReference type="ChEBI" id="CHEBI:59789"/>
        <dbReference type="ChEBI" id="CHEBI:74269"/>
        <dbReference type="ChEBI" id="CHEBI:74480"/>
        <dbReference type="EC" id="2.1.1.33"/>
    </reaction>
</comment>
<evidence type="ECO:0000256" key="3">
    <source>
        <dbReference type="ARBA" id="ARBA00011977"/>
    </source>
</evidence>